<evidence type="ECO:0000313" key="1">
    <source>
        <dbReference type="EMBL" id="TSQ35276.1"/>
    </source>
</evidence>
<dbReference type="EMBL" id="VCAZ01000084">
    <property type="protein sequence ID" value="TSQ35276.1"/>
    <property type="molecule type" value="Genomic_DNA"/>
</dbReference>
<name>A0A556UZT5_BAGYA</name>
<organism evidence="1 2">
    <name type="scientific">Bagarius yarrelli</name>
    <name type="common">Goonch</name>
    <name type="synonym">Bagrus yarrelli</name>
    <dbReference type="NCBI Taxonomy" id="175774"/>
    <lineage>
        <taxon>Eukaryota</taxon>
        <taxon>Metazoa</taxon>
        <taxon>Chordata</taxon>
        <taxon>Craniata</taxon>
        <taxon>Vertebrata</taxon>
        <taxon>Euteleostomi</taxon>
        <taxon>Actinopterygii</taxon>
        <taxon>Neopterygii</taxon>
        <taxon>Teleostei</taxon>
        <taxon>Ostariophysi</taxon>
        <taxon>Siluriformes</taxon>
        <taxon>Sisoridae</taxon>
        <taxon>Sisorinae</taxon>
        <taxon>Bagarius</taxon>
    </lineage>
</organism>
<comment type="caution">
    <text evidence="1">The sequence shown here is derived from an EMBL/GenBank/DDBJ whole genome shotgun (WGS) entry which is preliminary data.</text>
</comment>
<gene>
    <name evidence="1" type="ORF">Baya_11089</name>
</gene>
<dbReference type="AlphaFoldDB" id="A0A556UZT5"/>
<proteinExistence type="predicted"/>
<evidence type="ECO:0000313" key="2">
    <source>
        <dbReference type="Proteomes" id="UP000319801"/>
    </source>
</evidence>
<accession>A0A556UZT5</accession>
<protein>
    <submittedName>
        <fullName evidence="1">Kinesin-like protein KIF3A</fullName>
    </submittedName>
</protein>
<keyword evidence="2" id="KW-1185">Reference proteome</keyword>
<reference evidence="1 2" key="1">
    <citation type="journal article" date="2019" name="Genome Biol. Evol.">
        <title>Whole-Genome Sequencing of the Giant Devil Catfish, Bagarius yarrelli.</title>
        <authorList>
            <person name="Jiang W."/>
            <person name="Lv Y."/>
            <person name="Cheng L."/>
            <person name="Yang K."/>
            <person name="Chao B."/>
            <person name="Wang X."/>
            <person name="Li Y."/>
            <person name="Pan X."/>
            <person name="You X."/>
            <person name="Zhang Y."/>
            <person name="Yang J."/>
            <person name="Li J."/>
            <person name="Zhang X."/>
            <person name="Liu S."/>
            <person name="Sun C."/>
            <person name="Yang J."/>
            <person name="Shi Q."/>
        </authorList>
    </citation>
    <scope>NUCLEOTIDE SEQUENCE [LARGE SCALE GENOMIC DNA]</scope>
    <source>
        <strain evidence="1">JWS20170419001</strain>
        <tissue evidence="1">Muscle</tissue>
    </source>
</reference>
<sequence>MEHLNGGKLGIHLECWTKELQPSQRGLPFLEDMHTEVARSWRNLYSTRLVRGYGLPYTNIAKSAEYGYQMILQAYQAGIMPLHRAPPVSPRGFFFFTLPREQENLGIEEKYSSLQEEAQGTTNKLKKVWTMLMTAKSELADLRQENHREIEGLLENIRQCRTELSLLTLIADNFIPLEYQEMIEQNAQWNEELGEWQLKHVAYTGNNIQKKSPVSDKKEKHNFSQWFVGKMSKDETRYRVT</sequence>
<dbReference type="OrthoDB" id="8884635at2759"/>
<dbReference type="Proteomes" id="UP000319801">
    <property type="component" value="Unassembled WGS sequence"/>
</dbReference>